<dbReference type="AlphaFoldDB" id="A0A3N4Z2T0"/>
<dbReference type="Pfam" id="PF00583">
    <property type="entry name" value="Acetyltransf_1"/>
    <property type="match status" value="1"/>
</dbReference>
<reference evidence="4 5" key="1">
    <citation type="submission" date="2018-11" db="EMBL/GenBank/DDBJ databases">
        <title>Sequencing the genomes of 1000 actinobacteria strains.</title>
        <authorList>
            <person name="Klenk H.-P."/>
        </authorList>
    </citation>
    <scope>NUCLEOTIDE SEQUENCE [LARGE SCALE GENOMIC DNA]</scope>
    <source>
        <strain evidence="4 5">DSM 14418</strain>
    </source>
</reference>
<evidence type="ECO:0000256" key="1">
    <source>
        <dbReference type="ARBA" id="ARBA00022679"/>
    </source>
</evidence>
<dbReference type="EMBL" id="RKRA01000001">
    <property type="protein sequence ID" value="RPF27559.1"/>
    <property type="molecule type" value="Genomic_DNA"/>
</dbReference>
<keyword evidence="5" id="KW-1185">Reference proteome</keyword>
<keyword evidence="2" id="KW-0012">Acyltransferase</keyword>
<dbReference type="InterPro" id="IPR006464">
    <property type="entry name" value="AcTrfase_RimI/Ard1"/>
</dbReference>
<accession>A0A3N4Z2T0</accession>
<dbReference type="InterPro" id="IPR000182">
    <property type="entry name" value="GNAT_dom"/>
</dbReference>
<sequence length="159" mass="16689">MTSPARLRPLVNADLGRVVELEEELFGPGAWSRGVYLDELATPGRTYLAAVVDGTVVGYAGLAAGEEAQVMTVGVAAPYRRRGIARQLLEALLSAARAAGSRTVVLEVRASDAGAQRLYEGAGFTRIGLRRGYYAAEGEDAVVMRARLTASPGPVGSEP</sequence>
<keyword evidence="1 4" id="KW-0808">Transferase</keyword>
<evidence type="ECO:0000313" key="4">
    <source>
        <dbReference type="EMBL" id="RPF27559.1"/>
    </source>
</evidence>
<protein>
    <submittedName>
        <fullName evidence="4">Ribosomal-protein-alanine N-acetyltransferase</fullName>
    </submittedName>
</protein>
<dbReference type="InterPro" id="IPR016181">
    <property type="entry name" value="Acyl_CoA_acyltransferase"/>
</dbReference>
<dbReference type="Proteomes" id="UP000280726">
    <property type="component" value="Unassembled WGS sequence"/>
</dbReference>
<comment type="caution">
    <text evidence="4">The sequence shown here is derived from an EMBL/GenBank/DDBJ whole genome shotgun (WGS) entry which is preliminary data.</text>
</comment>
<proteinExistence type="predicted"/>
<name>A0A3N4Z2T0_9MICO</name>
<dbReference type="PROSITE" id="PS51186">
    <property type="entry name" value="GNAT"/>
    <property type="match status" value="1"/>
</dbReference>
<dbReference type="PANTHER" id="PTHR43877:SF2">
    <property type="entry name" value="AMINOALKYLPHOSPHONATE N-ACETYLTRANSFERASE-RELATED"/>
    <property type="match status" value="1"/>
</dbReference>
<organism evidence="4 5">
    <name type="scientific">Georgenia muralis</name>
    <dbReference type="NCBI Taxonomy" id="154117"/>
    <lineage>
        <taxon>Bacteria</taxon>
        <taxon>Bacillati</taxon>
        <taxon>Actinomycetota</taxon>
        <taxon>Actinomycetes</taxon>
        <taxon>Micrococcales</taxon>
        <taxon>Bogoriellaceae</taxon>
        <taxon>Georgenia</taxon>
    </lineage>
</organism>
<evidence type="ECO:0000256" key="2">
    <source>
        <dbReference type="ARBA" id="ARBA00023315"/>
    </source>
</evidence>
<dbReference type="InterPro" id="IPR050832">
    <property type="entry name" value="Bact_Acetyltransf"/>
</dbReference>
<dbReference type="Gene3D" id="3.40.630.30">
    <property type="match status" value="1"/>
</dbReference>
<dbReference type="NCBIfam" id="TIGR01575">
    <property type="entry name" value="rimI"/>
    <property type="match status" value="1"/>
</dbReference>
<dbReference type="SUPFAM" id="SSF55729">
    <property type="entry name" value="Acyl-CoA N-acyltransferases (Nat)"/>
    <property type="match status" value="1"/>
</dbReference>
<evidence type="ECO:0000259" key="3">
    <source>
        <dbReference type="PROSITE" id="PS51186"/>
    </source>
</evidence>
<dbReference type="CDD" id="cd04301">
    <property type="entry name" value="NAT_SF"/>
    <property type="match status" value="1"/>
</dbReference>
<feature type="domain" description="N-acetyltransferase" evidence="3">
    <location>
        <begin position="5"/>
        <end position="149"/>
    </location>
</feature>
<evidence type="ECO:0000313" key="5">
    <source>
        <dbReference type="Proteomes" id="UP000280726"/>
    </source>
</evidence>
<dbReference type="GO" id="GO:0008080">
    <property type="term" value="F:N-acetyltransferase activity"/>
    <property type="evidence" value="ECO:0007669"/>
    <property type="project" value="InterPro"/>
</dbReference>
<dbReference type="PANTHER" id="PTHR43877">
    <property type="entry name" value="AMINOALKYLPHOSPHONATE N-ACETYLTRANSFERASE-RELATED-RELATED"/>
    <property type="match status" value="1"/>
</dbReference>
<dbReference type="OrthoDB" id="529907at2"/>
<gene>
    <name evidence="4" type="ORF">EDD32_2047</name>
</gene>